<dbReference type="GO" id="GO:0030313">
    <property type="term" value="C:cell envelope"/>
    <property type="evidence" value="ECO:0007669"/>
    <property type="project" value="UniProtKB-SubCell"/>
</dbReference>
<dbReference type="Pfam" id="PF25967">
    <property type="entry name" value="RND-MFP_C"/>
    <property type="match status" value="1"/>
</dbReference>
<keyword evidence="2 3" id="KW-0175">Coiled coil</keyword>
<gene>
    <name evidence="7" type="ORF">FZD51_07015</name>
</gene>
<name>A0A5D4RG63_9BACI</name>
<dbReference type="AlphaFoldDB" id="A0A5D4RG63"/>
<evidence type="ECO:0000256" key="2">
    <source>
        <dbReference type="ARBA" id="ARBA00023054"/>
    </source>
</evidence>
<feature type="domain" description="YknX-like barrel-sandwich hybrid" evidence="5">
    <location>
        <begin position="157"/>
        <end position="303"/>
    </location>
</feature>
<dbReference type="InterPro" id="IPR058636">
    <property type="entry name" value="Beta-barrel_YknX"/>
</dbReference>
<organism evidence="7 8">
    <name type="scientific">Bacillus infantis</name>
    <dbReference type="NCBI Taxonomy" id="324767"/>
    <lineage>
        <taxon>Bacteria</taxon>
        <taxon>Bacillati</taxon>
        <taxon>Bacillota</taxon>
        <taxon>Bacilli</taxon>
        <taxon>Bacillales</taxon>
        <taxon>Bacillaceae</taxon>
        <taxon>Bacillus</taxon>
    </lineage>
</organism>
<dbReference type="Gene3D" id="2.40.420.20">
    <property type="match status" value="1"/>
</dbReference>
<feature type="domain" description="Multidrug resistance protein MdtA-like C-terminal permuted SH3" evidence="4">
    <location>
        <begin position="402"/>
        <end position="451"/>
    </location>
</feature>
<evidence type="ECO:0000259" key="6">
    <source>
        <dbReference type="Pfam" id="PF25990"/>
    </source>
</evidence>
<dbReference type="InterPro" id="IPR058639">
    <property type="entry name" value="BSH_YknX-like"/>
</dbReference>
<evidence type="ECO:0000313" key="8">
    <source>
        <dbReference type="Proteomes" id="UP000322139"/>
    </source>
</evidence>
<dbReference type="Pfam" id="PF25990">
    <property type="entry name" value="Beta-barrel_YknX"/>
    <property type="match status" value="1"/>
</dbReference>
<evidence type="ECO:0000259" key="5">
    <source>
        <dbReference type="Pfam" id="PF25984"/>
    </source>
</evidence>
<feature type="domain" description="YknX-like beta-barrel" evidence="6">
    <location>
        <begin position="316"/>
        <end position="395"/>
    </location>
</feature>
<dbReference type="Pfam" id="PF25984">
    <property type="entry name" value="BSH_YknX"/>
    <property type="match status" value="1"/>
</dbReference>
<accession>A0A5D4RG63</accession>
<feature type="coiled-coil region" evidence="3">
    <location>
        <begin position="195"/>
        <end position="282"/>
    </location>
</feature>
<evidence type="ECO:0000313" key="7">
    <source>
        <dbReference type="EMBL" id="TYS50287.1"/>
    </source>
</evidence>
<sequence length="503" mass="56400">MGNLSFILPVFIGHPGSVRHIQWTDCALSGSHNTIPSLDHICSNLLDQEADRQERMGHIPDCPVTPYRVLDLNSIGNTYQNGKDILKVLSEMKSWQAGLLAAGVIAFTGANTYLITKEDSKIDKSVYISEWQRAAQGDLKEILSKPGVAIPQSEYPVYFSEEDGTFSKFLVKPGDKVTPGTPLYEYEPVNLDRDRNRIESEIEQLTNQIDSVQNHISSLNNYLSTLEAEQAYTSTDAEKEEKDLSVSIHDTEKEILLQELEADLLEDERDKYEEQLDYVNEQTGVMSYLSETDGQIVSISEDLDNPVLMIRSEAAAVKGKLDEKELQKVVQGQETAVESGTLKKDFTGRVASVQTMPETPLSTETQASYPFTVELDQAQEKLENLHPGMQLNVEITTGEAKDAVLAPSKSIMKQNEKEYVIVLNSKGKTEKREVQEGLKVEGSSEVVSGLEQQEPLMLHPKPAAEISREFFTPFIMDKFYPGALKDMTNREKLKYFLLGMFNR</sequence>
<dbReference type="InterPro" id="IPR058627">
    <property type="entry name" value="MdtA-like_C"/>
</dbReference>
<dbReference type="EMBL" id="VTER01000003">
    <property type="protein sequence ID" value="TYS50287.1"/>
    <property type="molecule type" value="Genomic_DNA"/>
</dbReference>
<dbReference type="InterPro" id="IPR050465">
    <property type="entry name" value="UPF0194_transport"/>
</dbReference>
<dbReference type="PANTHER" id="PTHR32347:SF14">
    <property type="entry name" value="EFFLUX SYSTEM COMPONENT YKNX-RELATED"/>
    <property type="match status" value="1"/>
</dbReference>
<evidence type="ECO:0000259" key="4">
    <source>
        <dbReference type="Pfam" id="PF25967"/>
    </source>
</evidence>
<evidence type="ECO:0000256" key="1">
    <source>
        <dbReference type="ARBA" id="ARBA00004196"/>
    </source>
</evidence>
<reference evidence="7 8" key="1">
    <citation type="submission" date="2019-08" db="EMBL/GenBank/DDBJ databases">
        <title>Bacillus genomes from the desert of Cuatro Cienegas, Coahuila.</title>
        <authorList>
            <person name="Olmedo-Alvarez G."/>
        </authorList>
    </citation>
    <scope>NUCLEOTIDE SEQUENCE [LARGE SCALE GENOMIC DNA]</scope>
    <source>
        <strain evidence="7 8">CH446_14T</strain>
    </source>
</reference>
<dbReference type="Gene3D" id="2.40.30.170">
    <property type="match status" value="1"/>
</dbReference>
<proteinExistence type="predicted"/>
<evidence type="ECO:0000256" key="3">
    <source>
        <dbReference type="SAM" id="Coils"/>
    </source>
</evidence>
<protein>
    <submittedName>
        <fullName evidence="7">Efflux RND transporter periplasmic adaptor subunit</fullName>
    </submittedName>
</protein>
<comment type="subcellular location">
    <subcellularLocation>
        <location evidence="1">Cell envelope</location>
    </subcellularLocation>
</comment>
<dbReference type="Proteomes" id="UP000322139">
    <property type="component" value="Unassembled WGS sequence"/>
</dbReference>
<comment type="caution">
    <text evidence="7">The sequence shown here is derived from an EMBL/GenBank/DDBJ whole genome shotgun (WGS) entry which is preliminary data.</text>
</comment>
<dbReference type="PANTHER" id="PTHR32347">
    <property type="entry name" value="EFFLUX SYSTEM COMPONENT YKNX-RELATED"/>
    <property type="match status" value="1"/>
</dbReference>